<evidence type="ECO:0000256" key="1">
    <source>
        <dbReference type="SAM" id="MobiDB-lite"/>
    </source>
</evidence>
<dbReference type="Ensembl" id="ENSZALT00000003007.1">
    <property type="protein sequence ID" value="ENSZALP00000001645.1"/>
    <property type="gene ID" value="ENSZALG00000001963.1"/>
</dbReference>
<reference evidence="2" key="1">
    <citation type="submission" date="2025-08" db="UniProtKB">
        <authorList>
            <consortium name="Ensembl"/>
        </authorList>
    </citation>
    <scope>IDENTIFICATION</scope>
</reference>
<keyword evidence="3" id="KW-1185">Reference proteome</keyword>
<dbReference type="SUPFAM" id="SSF48403">
    <property type="entry name" value="Ankyrin repeat"/>
    <property type="match status" value="1"/>
</dbReference>
<dbReference type="Gene3D" id="1.25.40.20">
    <property type="entry name" value="Ankyrin repeat-containing domain"/>
    <property type="match status" value="1"/>
</dbReference>
<dbReference type="InterPro" id="IPR036770">
    <property type="entry name" value="Ankyrin_rpt-contain_sf"/>
</dbReference>
<dbReference type="Proteomes" id="UP000694413">
    <property type="component" value="Unassembled WGS sequence"/>
</dbReference>
<feature type="region of interest" description="Disordered" evidence="1">
    <location>
        <begin position="145"/>
        <end position="166"/>
    </location>
</feature>
<organism evidence="2 3">
    <name type="scientific">Zonotrichia albicollis</name>
    <name type="common">White-throated sparrow</name>
    <name type="synonym">Fringilla albicollis</name>
    <dbReference type="NCBI Taxonomy" id="44394"/>
    <lineage>
        <taxon>Eukaryota</taxon>
        <taxon>Metazoa</taxon>
        <taxon>Chordata</taxon>
        <taxon>Craniata</taxon>
        <taxon>Vertebrata</taxon>
        <taxon>Euteleostomi</taxon>
        <taxon>Archelosauria</taxon>
        <taxon>Archosauria</taxon>
        <taxon>Dinosauria</taxon>
        <taxon>Saurischia</taxon>
        <taxon>Theropoda</taxon>
        <taxon>Coelurosauria</taxon>
        <taxon>Aves</taxon>
        <taxon>Neognathae</taxon>
        <taxon>Neoaves</taxon>
        <taxon>Telluraves</taxon>
        <taxon>Australaves</taxon>
        <taxon>Passeriformes</taxon>
        <taxon>Passerellidae</taxon>
        <taxon>Zonotrichia</taxon>
    </lineage>
</organism>
<dbReference type="AlphaFoldDB" id="A0A8D2M1G5"/>
<gene>
    <name evidence="2" type="primary">RFXANK</name>
</gene>
<evidence type="ECO:0000313" key="3">
    <source>
        <dbReference type="Proteomes" id="UP000694413"/>
    </source>
</evidence>
<name>A0A8D2M1G5_ZONAL</name>
<proteinExistence type="predicted"/>
<protein>
    <submittedName>
        <fullName evidence="2">Regulatory factor X associated ankyrin containing protein</fullName>
    </submittedName>
</protein>
<accession>A0A8D2M1G5</accession>
<evidence type="ECO:0000313" key="2">
    <source>
        <dbReference type="Ensembl" id="ENSZALP00000001645.1"/>
    </source>
</evidence>
<reference evidence="2" key="2">
    <citation type="submission" date="2025-09" db="UniProtKB">
        <authorList>
            <consortium name="Ensembl"/>
        </authorList>
    </citation>
    <scope>IDENTIFICATION</scope>
</reference>
<sequence>CQHCRPHWTVSATSVPRAHPAEGAPEERLVSPWLVSPWLVSPWPCQHLPGPLGFPQFWRSEKSSKNINCKHLAEVVTSPYWLYWLNWEPGGAHLAVVPSPGENLVNKPDERGFTPLIWAAAFGEIETVRHLLEWVRQLRASLTPTLSLSPTGHREPHPEAVPEQEEEEVRRHLQLSPASPWPHPTLQAWRNPEFLPSWTSRGCHAQNPGTLTPALAGLGCSVLEINFNCS</sequence>